<comment type="caution">
    <text evidence="2">The sequence shown here is derived from an EMBL/GenBank/DDBJ whole genome shotgun (WGS) entry which is preliminary data.</text>
</comment>
<protein>
    <recommendedName>
        <fullName evidence="4">DUF2553 domain-containing protein</fullName>
    </recommendedName>
</protein>
<evidence type="ECO:0000313" key="2">
    <source>
        <dbReference type="EMBL" id="RKL65490.1"/>
    </source>
</evidence>
<evidence type="ECO:0000313" key="3">
    <source>
        <dbReference type="Proteomes" id="UP000281498"/>
    </source>
</evidence>
<organism evidence="2 3">
    <name type="scientific">Salipaludibacillus neizhouensis</name>
    <dbReference type="NCBI Taxonomy" id="885475"/>
    <lineage>
        <taxon>Bacteria</taxon>
        <taxon>Bacillati</taxon>
        <taxon>Bacillota</taxon>
        <taxon>Bacilli</taxon>
        <taxon>Bacillales</taxon>
        <taxon>Bacillaceae</taxon>
    </lineage>
</organism>
<reference evidence="2 3" key="1">
    <citation type="submission" date="2017-10" db="EMBL/GenBank/DDBJ databases">
        <title>Bacillus sp. nov., a halophilic bacterium isolated from a Keqin Lake.</title>
        <authorList>
            <person name="Wang H."/>
        </authorList>
    </citation>
    <scope>NUCLEOTIDE SEQUENCE [LARGE SCALE GENOMIC DNA]</scope>
    <source>
        <strain evidence="2 3">KCTC 13187</strain>
    </source>
</reference>
<proteinExistence type="predicted"/>
<dbReference type="AlphaFoldDB" id="A0A3A9K3N4"/>
<feature type="region of interest" description="Disordered" evidence="1">
    <location>
        <begin position="1"/>
        <end position="31"/>
    </location>
</feature>
<sequence>MQQDDITENTSNNDQENTVNNNMDGLEASPTSLVDISDQVEKKDEAGETALYFNAEKIGQIRKKGHSQMYEMSEGFEFENEKFFKDAQAKKTKPPESYVEGCDMGWC</sequence>
<dbReference type="OrthoDB" id="2876840at2"/>
<evidence type="ECO:0008006" key="4">
    <source>
        <dbReference type="Google" id="ProtNLM"/>
    </source>
</evidence>
<name>A0A3A9K3N4_9BACI</name>
<keyword evidence="3" id="KW-1185">Reference proteome</keyword>
<evidence type="ECO:0000256" key="1">
    <source>
        <dbReference type="SAM" id="MobiDB-lite"/>
    </source>
</evidence>
<gene>
    <name evidence="2" type="ORF">CR203_20660</name>
</gene>
<dbReference type="Pfam" id="PF10830">
    <property type="entry name" value="DUF2553"/>
    <property type="match status" value="1"/>
</dbReference>
<dbReference type="EMBL" id="PDOE01000016">
    <property type="protein sequence ID" value="RKL65490.1"/>
    <property type="molecule type" value="Genomic_DNA"/>
</dbReference>
<dbReference type="Proteomes" id="UP000281498">
    <property type="component" value="Unassembled WGS sequence"/>
</dbReference>
<dbReference type="RefSeq" id="WP_110938901.1">
    <property type="nucleotide sequence ID" value="NZ_KZ614148.1"/>
</dbReference>
<dbReference type="InterPro" id="IPR020140">
    <property type="entry name" value="Uncharacterised_YusG"/>
</dbReference>
<accession>A0A3A9K3N4</accession>